<evidence type="ECO:0000313" key="5">
    <source>
        <dbReference type="EMBL" id="KAF2256838.1"/>
    </source>
</evidence>
<dbReference type="CDD" id="cd08771">
    <property type="entry name" value="DLP_1"/>
    <property type="match status" value="1"/>
</dbReference>
<dbReference type="InterPro" id="IPR000375">
    <property type="entry name" value="Dynamin_stalk"/>
</dbReference>
<dbReference type="GO" id="GO:0016559">
    <property type="term" value="P:peroxisome fission"/>
    <property type="evidence" value="ECO:0007669"/>
    <property type="project" value="TreeGrafter"/>
</dbReference>
<dbReference type="InterPro" id="IPR045063">
    <property type="entry name" value="Dynamin_N"/>
</dbReference>
<evidence type="ECO:0000313" key="6">
    <source>
        <dbReference type="Proteomes" id="UP000800094"/>
    </source>
</evidence>
<dbReference type="FunFam" id="3.40.50.300:FF:001425">
    <property type="entry name" value="Dynamin GTPase, putative"/>
    <property type="match status" value="1"/>
</dbReference>
<keyword evidence="1" id="KW-0547">Nucleotide-binding</keyword>
<dbReference type="InterPro" id="IPR027417">
    <property type="entry name" value="P-loop_NTPase"/>
</dbReference>
<keyword evidence="6" id="KW-1185">Reference proteome</keyword>
<dbReference type="InterPro" id="IPR001401">
    <property type="entry name" value="Dynamin_GTPase"/>
</dbReference>
<organism evidence="5 6">
    <name type="scientific">Trematosphaeria pertusa</name>
    <dbReference type="NCBI Taxonomy" id="390896"/>
    <lineage>
        <taxon>Eukaryota</taxon>
        <taxon>Fungi</taxon>
        <taxon>Dikarya</taxon>
        <taxon>Ascomycota</taxon>
        <taxon>Pezizomycotina</taxon>
        <taxon>Dothideomycetes</taxon>
        <taxon>Pleosporomycetidae</taxon>
        <taxon>Pleosporales</taxon>
        <taxon>Massarineae</taxon>
        <taxon>Trematosphaeriaceae</taxon>
        <taxon>Trematosphaeria</taxon>
    </lineage>
</organism>
<dbReference type="GO" id="GO:0005739">
    <property type="term" value="C:mitochondrion"/>
    <property type="evidence" value="ECO:0007669"/>
    <property type="project" value="TreeGrafter"/>
</dbReference>
<dbReference type="InterPro" id="IPR020850">
    <property type="entry name" value="GED_dom"/>
</dbReference>
<dbReference type="InterPro" id="IPR030381">
    <property type="entry name" value="G_DYNAMIN_dom"/>
</dbReference>
<dbReference type="GO" id="GO:0005525">
    <property type="term" value="F:GTP binding"/>
    <property type="evidence" value="ECO:0007669"/>
    <property type="project" value="InterPro"/>
</dbReference>
<dbReference type="GO" id="GO:0016020">
    <property type="term" value="C:membrane"/>
    <property type="evidence" value="ECO:0007669"/>
    <property type="project" value="TreeGrafter"/>
</dbReference>
<dbReference type="GeneID" id="54576443"/>
<name>A0A6A6J2Q1_9PLEO</name>
<dbReference type="GO" id="GO:0003924">
    <property type="term" value="F:GTPase activity"/>
    <property type="evidence" value="ECO:0007669"/>
    <property type="project" value="InterPro"/>
</dbReference>
<dbReference type="Pfam" id="PF01031">
    <property type="entry name" value="Dynamin_M"/>
    <property type="match status" value="1"/>
</dbReference>
<dbReference type="GO" id="GO:0048312">
    <property type="term" value="P:intracellular distribution of mitochondria"/>
    <property type="evidence" value="ECO:0007669"/>
    <property type="project" value="TreeGrafter"/>
</dbReference>
<gene>
    <name evidence="5" type="ORF">BU26DRAFT_415423</name>
</gene>
<dbReference type="GO" id="GO:0006897">
    <property type="term" value="P:endocytosis"/>
    <property type="evidence" value="ECO:0007669"/>
    <property type="project" value="TreeGrafter"/>
</dbReference>
<dbReference type="PANTHER" id="PTHR11566">
    <property type="entry name" value="DYNAMIN"/>
    <property type="match status" value="1"/>
</dbReference>
<dbReference type="SUPFAM" id="SSF52540">
    <property type="entry name" value="P-loop containing nucleoside triphosphate hydrolases"/>
    <property type="match status" value="1"/>
</dbReference>
<dbReference type="GO" id="GO:0008017">
    <property type="term" value="F:microtubule binding"/>
    <property type="evidence" value="ECO:0007669"/>
    <property type="project" value="TreeGrafter"/>
</dbReference>
<evidence type="ECO:0000256" key="2">
    <source>
        <dbReference type="ARBA" id="ARBA00023134"/>
    </source>
</evidence>
<proteinExistence type="predicted"/>
<dbReference type="Gene3D" id="3.40.50.300">
    <property type="entry name" value="P-loop containing nucleotide triphosphate hydrolases"/>
    <property type="match status" value="1"/>
</dbReference>
<dbReference type="GO" id="GO:0000266">
    <property type="term" value="P:mitochondrial fission"/>
    <property type="evidence" value="ECO:0007669"/>
    <property type="project" value="TreeGrafter"/>
</dbReference>
<dbReference type="SMART" id="SM00053">
    <property type="entry name" value="DYNc"/>
    <property type="match status" value="1"/>
</dbReference>
<dbReference type="PROSITE" id="PS51718">
    <property type="entry name" value="G_DYNAMIN_2"/>
    <property type="match status" value="1"/>
</dbReference>
<dbReference type="Proteomes" id="UP000800094">
    <property type="component" value="Unassembled WGS sequence"/>
</dbReference>
<keyword evidence="2" id="KW-0342">GTP-binding</keyword>
<dbReference type="OrthoDB" id="415706at2759"/>
<dbReference type="Pfam" id="PF00350">
    <property type="entry name" value="Dynamin_N"/>
    <property type="match status" value="1"/>
</dbReference>
<dbReference type="GO" id="GO:0005874">
    <property type="term" value="C:microtubule"/>
    <property type="evidence" value="ECO:0007669"/>
    <property type="project" value="TreeGrafter"/>
</dbReference>
<accession>A0A6A6J2Q1</accession>
<feature type="domain" description="Dynamin-type G" evidence="4">
    <location>
        <begin position="37"/>
        <end position="324"/>
    </location>
</feature>
<dbReference type="InterPro" id="IPR022812">
    <property type="entry name" value="Dynamin"/>
</dbReference>
<evidence type="ECO:0000256" key="1">
    <source>
        <dbReference type="ARBA" id="ARBA00022741"/>
    </source>
</evidence>
<feature type="domain" description="GED" evidence="3">
    <location>
        <begin position="607"/>
        <end position="698"/>
    </location>
</feature>
<evidence type="ECO:0000259" key="3">
    <source>
        <dbReference type="PROSITE" id="PS51388"/>
    </source>
</evidence>
<evidence type="ECO:0000259" key="4">
    <source>
        <dbReference type="PROSITE" id="PS51718"/>
    </source>
</evidence>
<dbReference type="PRINTS" id="PR00195">
    <property type="entry name" value="DYNAMIN"/>
</dbReference>
<dbReference type="PANTHER" id="PTHR11566:SF21">
    <property type="entry name" value="DYNAMIN RELATED PROTEIN 1, ISOFORM A"/>
    <property type="match status" value="1"/>
</dbReference>
<dbReference type="AlphaFoldDB" id="A0A6A6J2Q1"/>
<reference evidence="5" key="1">
    <citation type="journal article" date="2020" name="Stud. Mycol.">
        <title>101 Dothideomycetes genomes: a test case for predicting lifestyles and emergence of pathogens.</title>
        <authorList>
            <person name="Haridas S."/>
            <person name="Albert R."/>
            <person name="Binder M."/>
            <person name="Bloem J."/>
            <person name="Labutti K."/>
            <person name="Salamov A."/>
            <person name="Andreopoulos B."/>
            <person name="Baker S."/>
            <person name="Barry K."/>
            <person name="Bills G."/>
            <person name="Bluhm B."/>
            <person name="Cannon C."/>
            <person name="Castanera R."/>
            <person name="Culley D."/>
            <person name="Daum C."/>
            <person name="Ezra D."/>
            <person name="Gonzalez J."/>
            <person name="Henrissat B."/>
            <person name="Kuo A."/>
            <person name="Liang C."/>
            <person name="Lipzen A."/>
            <person name="Lutzoni F."/>
            <person name="Magnuson J."/>
            <person name="Mondo S."/>
            <person name="Nolan M."/>
            <person name="Ohm R."/>
            <person name="Pangilinan J."/>
            <person name="Park H.-J."/>
            <person name="Ramirez L."/>
            <person name="Alfaro M."/>
            <person name="Sun H."/>
            <person name="Tritt A."/>
            <person name="Yoshinaga Y."/>
            <person name="Zwiers L.-H."/>
            <person name="Turgeon B."/>
            <person name="Goodwin S."/>
            <person name="Spatafora J."/>
            <person name="Crous P."/>
            <person name="Grigoriev I."/>
        </authorList>
    </citation>
    <scope>NUCLEOTIDE SEQUENCE</scope>
    <source>
        <strain evidence="5">CBS 122368</strain>
    </source>
</reference>
<protein>
    <submittedName>
        <fullName evidence="5">Dynamin family protein</fullName>
    </submittedName>
</protein>
<sequence>MAEGESLHDGHTSLQFNDTRSLLDVVDGLRSHGISRYIDLPEIIVCGEQSSGKSSVLEAVSGVRFPSKDNLCTRFATELILRRGPVAPIRIRIVPGSQEGRSEAEKEKLLNFNVSVSAEDLQLGDIIESAKDAMGINDSTKVFSSDILRVELSGPDQPHLTLVDLPGLFQAGSRSQSDADSDTVKSLVLSYMKSPRSIILAVVSAKNDFNNQSITRYSREIDPKGMRTLGLITKPDTLDEGSDSERFYIELAQNKDVKFRLGWHVLRNRDYQSRNSSSQERNNTEAQFFSSGVWRSLHTSQVGIHSLKPRLSKILKDHILAQLPDVVAQIQDGIRDCTERLEVLGASRATAQEQRRYLLHVSHSFTSLVKAAIDGLYSDPFFGDASTREGYHKRLRAVLQNQLTDFAEVMRTEGHKHVIVDEVVAISRFRQVSRSDYISKVKKLLERSRGRELPGTFDPLIIGQLFQEQREPWAQLIDYHMNEIVRAVYSVVRTALAHVSDHSTLQGILRRFINDRLKTLITELRDKVQEILKPHVTGHPITYNHYLTESVQKAQGKRRMREIKKSLGEVLGADYTDHGLVNININVNTLINTLVNKTEADMNNYASSTATDFMEAYYKVALKKAIDDFSVLAVEACLIQKLPTLFCPEDVLDIDDATVAALASEDEEASAERAQCNEKLKVLEDGLKELQGVQEYSLGFKGMRQGTVRIGEWVLILM</sequence>
<dbReference type="EMBL" id="ML987189">
    <property type="protein sequence ID" value="KAF2256838.1"/>
    <property type="molecule type" value="Genomic_DNA"/>
</dbReference>
<dbReference type="PROSITE" id="PS51388">
    <property type="entry name" value="GED"/>
    <property type="match status" value="1"/>
</dbReference>
<dbReference type="RefSeq" id="XP_033691842.1">
    <property type="nucleotide sequence ID" value="XM_033823113.1"/>
</dbReference>